<dbReference type="PANTHER" id="PTHR21666:SF270">
    <property type="entry name" value="MUREIN HYDROLASE ACTIVATOR ENVC"/>
    <property type="match status" value="1"/>
</dbReference>
<evidence type="ECO:0000259" key="4">
    <source>
        <dbReference type="PROSITE" id="PS51782"/>
    </source>
</evidence>
<dbReference type="Gene3D" id="3.10.350.10">
    <property type="entry name" value="LysM domain"/>
    <property type="match status" value="1"/>
</dbReference>
<evidence type="ECO:0000256" key="2">
    <source>
        <dbReference type="SAM" id="SignalP"/>
    </source>
</evidence>
<evidence type="ECO:0000256" key="1">
    <source>
        <dbReference type="ARBA" id="ARBA00022729"/>
    </source>
</evidence>
<dbReference type="EMBL" id="CP060696">
    <property type="protein sequence ID" value="QNO17065.1"/>
    <property type="molecule type" value="Genomic_DNA"/>
</dbReference>
<sequence>MEPKNLNVAEPRLQPGKEKKSVSMLKNTARIALPALAVLLVAGSAYAAHAWTDEVHQAQVELRQASFFQTTAAMKAEQQPALRFALSDGPISARTDATALLLAANTPVVKQPATGLYVDGSFIGAIYDSDKLQDMLVAVLNNAKASSGCTDAAFMNKIEIVPGEYEDTSIVTNDAMLVLICGNRRQTETYAVERGDTAEMIAKKNGLTSAKLKEANPDLNLQSLHAGDVIQLEPQQKLLTVQTKRTEAVTSGIAYEKQTVTSNSMYEDQTAVKAKGVAGQQTTTYEVTCVNGREISRQTLHVSRDKAPVTEVTVKGTKTRASTAGEATGCFMWPTPTLTDITSGYGARWGTFHYGLDLSGANAMGQPIYAADGGTVVFAGYDDSGYGNYVVIDHGNGFESIYGHASKLLISQGAKVAQGQLIALVGSTGHSTGPHCHFEVHKNGEKINPTNLISADTAKVVSYLGQKVDTAKAQNMVKAARLSSQQSLTAYQKSTTVKQ</sequence>
<dbReference type="InterPro" id="IPR036779">
    <property type="entry name" value="LysM_dom_sf"/>
</dbReference>
<dbReference type="CDD" id="cd12797">
    <property type="entry name" value="M23_peptidase"/>
    <property type="match status" value="1"/>
</dbReference>
<dbReference type="Pfam" id="PF01476">
    <property type="entry name" value="LysM"/>
    <property type="match status" value="1"/>
</dbReference>
<dbReference type="GO" id="GO:0004222">
    <property type="term" value="F:metalloendopeptidase activity"/>
    <property type="evidence" value="ECO:0007669"/>
    <property type="project" value="TreeGrafter"/>
</dbReference>
<keyword evidence="1 2" id="KW-0732">Signal</keyword>
<dbReference type="Gene3D" id="2.70.70.10">
    <property type="entry name" value="Glucose Permease (Domain IIA)"/>
    <property type="match status" value="1"/>
</dbReference>
<evidence type="ECO:0000313" key="5">
    <source>
        <dbReference type="EMBL" id="QNO17065.1"/>
    </source>
</evidence>
<dbReference type="CDD" id="cd00118">
    <property type="entry name" value="LysM"/>
    <property type="match status" value="1"/>
</dbReference>
<feature type="domain" description="G5" evidence="3">
    <location>
        <begin position="239"/>
        <end position="319"/>
    </location>
</feature>
<dbReference type="Gene3D" id="2.20.230.10">
    <property type="entry name" value="Resuscitation-promoting factor rpfb"/>
    <property type="match status" value="1"/>
</dbReference>
<dbReference type="KEGG" id="caml:H6X83_08850"/>
<dbReference type="PANTHER" id="PTHR21666">
    <property type="entry name" value="PEPTIDASE-RELATED"/>
    <property type="match status" value="1"/>
</dbReference>
<proteinExistence type="predicted"/>
<dbReference type="InterPro" id="IPR011098">
    <property type="entry name" value="G5_dom"/>
</dbReference>
<gene>
    <name evidence="5" type="ORF">H6X83_08850</name>
</gene>
<organism evidence="5 6">
    <name type="scientific">Caproicibacterium amylolyticum</name>
    <dbReference type="NCBI Taxonomy" id="2766537"/>
    <lineage>
        <taxon>Bacteria</taxon>
        <taxon>Bacillati</taxon>
        <taxon>Bacillota</taxon>
        <taxon>Clostridia</taxon>
        <taxon>Eubacteriales</taxon>
        <taxon>Oscillospiraceae</taxon>
        <taxon>Caproicibacterium</taxon>
    </lineage>
</organism>
<reference evidence="5 6" key="1">
    <citation type="submission" date="2020-08" db="EMBL/GenBank/DDBJ databases">
        <authorList>
            <person name="Ren C."/>
            <person name="Gu Y."/>
            <person name="Xu Y."/>
        </authorList>
    </citation>
    <scope>NUCLEOTIDE SEQUENCE [LARGE SCALE GENOMIC DNA]</scope>
    <source>
        <strain evidence="5 6">LBM18003</strain>
    </source>
</reference>
<keyword evidence="6" id="KW-1185">Reference proteome</keyword>
<dbReference type="InterPro" id="IPR050570">
    <property type="entry name" value="Cell_wall_metabolism_enzyme"/>
</dbReference>
<dbReference type="AlphaFoldDB" id="A0A7G9WEF3"/>
<dbReference type="InterPro" id="IPR011055">
    <property type="entry name" value="Dup_hybrid_motif"/>
</dbReference>
<feature type="signal peptide" evidence="2">
    <location>
        <begin position="1"/>
        <end position="47"/>
    </location>
</feature>
<dbReference type="RefSeq" id="WP_212506132.1">
    <property type="nucleotide sequence ID" value="NZ_CP060696.1"/>
</dbReference>
<protein>
    <submittedName>
        <fullName evidence="5">M23 family metallopeptidase</fullName>
    </submittedName>
</protein>
<accession>A0A7G9WEF3</accession>
<evidence type="ECO:0000313" key="6">
    <source>
        <dbReference type="Proteomes" id="UP000516046"/>
    </source>
</evidence>
<dbReference type="Pfam" id="PF01551">
    <property type="entry name" value="Peptidase_M23"/>
    <property type="match status" value="1"/>
</dbReference>
<dbReference type="InterPro" id="IPR016047">
    <property type="entry name" value="M23ase_b-sheet_dom"/>
</dbReference>
<feature type="domain" description="LysM" evidence="4">
    <location>
        <begin position="188"/>
        <end position="232"/>
    </location>
</feature>
<dbReference type="SMART" id="SM00257">
    <property type="entry name" value="LysM"/>
    <property type="match status" value="1"/>
</dbReference>
<dbReference type="PROSITE" id="PS51109">
    <property type="entry name" value="G5"/>
    <property type="match status" value="1"/>
</dbReference>
<dbReference type="SUPFAM" id="SSF54106">
    <property type="entry name" value="LysM domain"/>
    <property type="match status" value="1"/>
</dbReference>
<dbReference type="PROSITE" id="PS51782">
    <property type="entry name" value="LYSM"/>
    <property type="match status" value="1"/>
</dbReference>
<dbReference type="Proteomes" id="UP000516046">
    <property type="component" value="Chromosome"/>
</dbReference>
<feature type="chain" id="PRO_5028917729" evidence="2">
    <location>
        <begin position="48"/>
        <end position="499"/>
    </location>
</feature>
<evidence type="ECO:0000259" key="3">
    <source>
        <dbReference type="PROSITE" id="PS51109"/>
    </source>
</evidence>
<dbReference type="Pfam" id="PF07501">
    <property type="entry name" value="G5"/>
    <property type="match status" value="1"/>
</dbReference>
<dbReference type="SUPFAM" id="SSF51261">
    <property type="entry name" value="Duplicated hybrid motif"/>
    <property type="match status" value="1"/>
</dbReference>
<name>A0A7G9WEF3_9FIRM</name>
<dbReference type="SMART" id="SM01208">
    <property type="entry name" value="G5"/>
    <property type="match status" value="1"/>
</dbReference>
<dbReference type="InterPro" id="IPR018392">
    <property type="entry name" value="LysM"/>
</dbReference>